<gene>
    <name evidence="9" type="ORF">G5714_000317</name>
</gene>
<comment type="caution">
    <text evidence="9">The sequence shown here is derived from an EMBL/GenBank/DDBJ whole genome shotgun (WGS) entry which is preliminary data.</text>
</comment>
<protein>
    <recommendedName>
        <fullName evidence="8">LITAF domain-containing protein</fullName>
    </recommendedName>
</protein>
<dbReference type="PANTHER" id="PTHR23292">
    <property type="entry name" value="LIPOPOLYSACCHARIDE-INDUCED TUMOR NECROSIS FACTOR-ALPHA FACTOR"/>
    <property type="match status" value="1"/>
</dbReference>
<dbReference type="GO" id="GO:0098574">
    <property type="term" value="C:cytoplasmic side of lysosomal membrane"/>
    <property type="evidence" value="ECO:0007669"/>
    <property type="project" value="TreeGrafter"/>
</dbReference>
<evidence type="ECO:0000256" key="2">
    <source>
        <dbReference type="ARBA" id="ARBA00004414"/>
    </source>
</evidence>
<evidence type="ECO:0000256" key="4">
    <source>
        <dbReference type="ARBA" id="ARBA00005975"/>
    </source>
</evidence>
<evidence type="ECO:0000256" key="5">
    <source>
        <dbReference type="ARBA" id="ARBA00022723"/>
    </source>
</evidence>
<dbReference type="PANTHER" id="PTHR23292:SF48">
    <property type="entry name" value="LIPOPOLYSACCHARIDE-INDUCED TUMOR NECROSIS FACTOR-ALPHA FACTOR HOMOLOG-RELATED"/>
    <property type="match status" value="1"/>
</dbReference>
<dbReference type="PROSITE" id="PS51837">
    <property type="entry name" value="LITAF"/>
    <property type="match status" value="1"/>
</dbReference>
<evidence type="ECO:0000256" key="3">
    <source>
        <dbReference type="ARBA" id="ARBA00004630"/>
    </source>
</evidence>
<keyword evidence="5" id="KW-0479">Metal-binding</keyword>
<proteinExistence type="inferred from homology"/>
<dbReference type="GO" id="GO:0098560">
    <property type="term" value="C:cytoplasmic side of late endosome membrane"/>
    <property type="evidence" value="ECO:0007669"/>
    <property type="project" value="TreeGrafter"/>
</dbReference>
<dbReference type="Pfam" id="PF10601">
    <property type="entry name" value="zf-LITAF-like"/>
    <property type="match status" value="1"/>
</dbReference>
<dbReference type="EMBL" id="JAAMOB010000001">
    <property type="protein sequence ID" value="KAF4118266.1"/>
    <property type="molecule type" value="Genomic_DNA"/>
</dbReference>
<evidence type="ECO:0000313" key="10">
    <source>
        <dbReference type="Proteomes" id="UP000579812"/>
    </source>
</evidence>
<keyword evidence="10" id="KW-1185">Reference proteome</keyword>
<keyword evidence="6" id="KW-0862">Zinc</keyword>
<sequence>MALLILNALDEEDERLRFQSIQILLCIQRRSNTNAYRDSQVLIMEKDYRPPLYSGPQTAQTGINYPGQQAVYPPQAGPQAAPYQPPPYGFGDPIITVQPTIVPVVVGVSLTDVPGRVTCPHCMTDVVTEIEHISGLLTWLICGSLAIFICWPCCCIPFCVDACKDVKHTCPNCKNIIRIYKRM</sequence>
<dbReference type="SMART" id="SM00714">
    <property type="entry name" value="LITAF"/>
    <property type="match status" value="1"/>
</dbReference>
<accession>A0A7J6DG04</accession>
<keyword evidence="7" id="KW-0472">Membrane</keyword>
<dbReference type="InterPro" id="IPR006629">
    <property type="entry name" value="LITAF"/>
</dbReference>
<dbReference type="Proteomes" id="UP000579812">
    <property type="component" value="Unassembled WGS sequence"/>
</dbReference>
<evidence type="ECO:0000256" key="7">
    <source>
        <dbReference type="ARBA" id="ARBA00023136"/>
    </source>
</evidence>
<feature type="domain" description="LITAF" evidence="8">
    <location>
        <begin position="98"/>
        <end position="182"/>
    </location>
</feature>
<name>A0A7J6DG04_9TELE</name>
<dbReference type="GO" id="GO:0008270">
    <property type="term" value="F:zinc ion binding"/>
    <property type="evidence" value="ECO:0007669"/>
    <property type="project" value="TreeGrafter"/>
</dbReference>
<dbReference type="GO" id="GO:0005634">
    <property type="term" value="C:nucleus"/>
    <property type="evidence" value="ECO:0007669"/>
    <property type="project" value="TreeGrafter"/>
</dbReference>
<evidence type="ECO:0000259" key="8">
    <source>
        <dbReference type="PROSITE" id="PS51837"/>
    </source>
</evidence>
<organism evidence="9 10">
    <name type="scientific">Onychostoma macrolepis</name>
    <dbReference type="NCBI Taxonomy" id="369639"/>
    <lineage>
        <taxon>Eukaryota</taxon>
        <taxon>Metazoa</taxon>
        <taxon>Chordata</taxon>
        <taxon>Craniata</taxon>
        <taxon>Vertebrata</taxon>
        <taxon>Euteleostomi</taxon>
        <taxon>Actinopterygii</taxon>
        <taxon>Neopterygii</taxon>
        <taxon>Teleostei</taxon>
        <taxon>Ostariophysi</taxon>
        <taxon>Cypriniformes</taxon>
        <taxon>Cyprinidae</taxon>
        <taxon>Acrossocheilinae</taxon>
        <taxon>Onychostoma</taxon>
    </lineage>
</organism>
<comment type="similarity">
    <text evidence="4">Belongs to the CDIP1/LITAF family.</text>
</comment>
<comment type="subcellular location">
    <subcellularLocation>
        <location evidence="1">Endosome membrane</location>
        <topology evidence="1">Peripheral membrane protein</topology>
        <orientation evidence="1">Cytoplasmic side</orientation>
    </subcellularLocation>
    <subcellularLocation>
        <location evidence="2">Late endosome membrane</location>
    </subcellularLocation>
    <subcellularLocation>
        <location evidence="3">Lysosome membrane</location>
        <topology evidence="3">Peripheral membrane protein</topology>
        <orientation evidence="3">Cytoplasmic side</orientation>
    </subcellularLocation>
</comment>
<evidence type="ECO:0000313" key="9">
    <source>
        <dbReference type="EMBL" id="KAF4118266.1"/>
    </source>
</evidence>
<reference evidence="9 10" key="1">
    <citation type="submission" date="2020-04" db="EMBL/GenBank/DDBJ databases">
        <title>Chromosome-level genome assembly of a cyprinid fish Onychostoma macrolepis by integration of Nanopore Sequencing, Bionano and Hi-C technology.</title>
        <authorList>
            <person name="Wang D."/>
        </authorList>
    </citation>
    <scope>NUCLEOTIDE SEQUENCE [LARGE SCALE GENOMIC DNA]</scope>
    <source>
        <strain evidence="9">SWU-2019</strain>
        <tissue evidence="9">Muscle</tissue>
    </source>
</reference>
<dbReference type="AlphaFoldDB" id="A0A7J6DG04"/>
<evidence type="ECO:0000256" key="1">
    <source>
        <dbReference type="ARBA" id="ARBA00004125"/>
    </source>
</evidence>
<dbReference type="InterPro" id="IPR037519">
    <property type="entry name" value="LITAF_fam"/>
</dbReference>
<evidence type="ECO:0000256" key="6">
    <source>
        <dbReference type="ARBA" id="ARBA00022833"/>
    </source>
</evidence>